<reference evidence="5" key="1">
    <citation type="submission" date="2021-01" db="EMBL/GenBank/DDBJ databases">
        <title>Metabolic potential, ecology and presence of endohyphal bacteria is reflected in genomic diversity of Mucoromycotina.</title>
        <authorList>
            <person name="Muszewska A."/>
            <person name="Okrasinska A."/>
            <person name="Steczkiewicz K."/>
            <person name="Drgas O."/>
            <person name="Orlowska M."/>
            <person name="Perlinska-Lenart U."/>
            <person name="Aleksandrzak-Piekarczyk T."/>
            <person name="Szatraj K."/>
            <person name="Zielenkiewicz U."/>
            <person name="Pilsyk S."/>
            <person name="Malc E."/>
            <person name="Mieczkowski P."/>
            <person name="Kruszewska J.S."/>
            <person name="Biernat P."/>
            <person name="Pawlowska J."/>
        </authorList>
    </citation>
    <scope>NUCLEOTIDE SEQUENCE</scope>
    <source>
        <strain evidence="5">WA0000018081</strain>
    </source>
</reference>
<evidence type="ECO:0000256" key="2">
    <source>
        <dbReference type="ARBA" id="ARBA00023136"/>
    </source>
</evidence>
<evidence type="ECO:0000313" key="6">
    <source>
        <dbReference type="Proteomes" id="UP000613177"/>
    </source>
</evidence>
<evidence type="ECO:0000256" key="3">
    <source>
        <dbReference type="ARBA" id="ARBA00023140"/>
    </source>
</evidence>
<dbReference type="GO" id="GO:0005778">
    <property type="term" value="C:peroxisomal membrane"/>
    <property type="evidence" value="ECO:0007669"/>
    <property type="project" value="UniProtKB-SubCell"/>
</dbReference>
<comment type="subcellular location">
    <subcellularLocation>
        <location evidence="4">Peroxisome membrane</location>
    </subcellularLocation>
</comment>
<dbReference type="AlphaFoldDB" id="A0A8H7STH4"/>
<dbReference type="InterPro" id="IPR008733">
    <property type="entry name" value="PEX11"/>
</dbReference>
<evidence type="ECO:0000313" key="5">
    <source>
        <dbReference type="EMBL" id="KAG2234027.1"/>
    </source>
</evidence>
<comment type="caution">
    <text evidence="5">The sequence shown here is derived from an EMBL/GenBank/DDBJ whole genome shotgun (WGS) entry which is preliminary data.</text>
</comment>
<evidence type="ECO:0000256" key="4">
    <source>
        <dbReference type="ARBA" id="ARBA00046271"/>
    </source>
</evidence>
<proteinExistence type="predicted"/>
<dbReference type="GO" id="GO:0016559">
    <property type="term" value="P:peroxisome fission"/>
    <property type="evidence" value="ECO:0007669"/>
    <property type="project" value="InterPro"/>
</dbReference>
<keyword evidence="6" id="KW-1185">Reference proteome</keyword>
<dbReference type="EMBL" id="JAEPRE010000063">
    <property type="protein sequence ID" value="KAG2234027.1"/>
    <property type="molecule type" value="Genomic_DNA"/>
</dbReference>
<protein>
    <submittedName>
        <fullName evidence="5">Uncharacterized protein</fullName>
    </submittedName>
</protein>
<sequence>MNDIPTPLSSPHYKTTNLPKLPELLPLPQARSTCAALLKDLDCRDKSIKIIQYVIKILLYYNVASLKRWSNLTTQLSVTRQILCLGNALPGINSLTRTEKKKQWLVYIQIMNAVADDVYCLHRLGVVSKRLGFYSQWVSSYCWFISLLAGLRMNYTMVYKKGQNLTLAKVNVAKSIADLLFCGMII</sequence>
<name>A0A8H7STH4_9FUNG</name>
<dbReference type="PANTHER" id="PTHR12652">
    <property type="entry name" value="PEROXISOMAL BIOGENESIS FACTOR 11"/>
    <property type="match status" value="1"/>
</dbReference>
<organism evidence="5 6">
    <name type="scientific">Thamnidium elegans</name>
    <dbReference type="NCBI Taxonomy" id="101142"/>
    <lineage>
        <taxon>Eukaryota</taxon>
        <taxon>Fungi</taxon>
        <taxon>Fungi incertae sedis</taxon>
        <taxon>Mucoromycota</taxon>
        <taxon>Mucoromycotina</taxon>
        <taxon>Mucoromycetes</taxon>
        <taxon>Mucorales</taxon>
        <taxon>Mucorineae</taxon>
        <taxon>Mucoraceae</taxon>
        <taxon>Thamnidium</taxon>
    </lineage>
</organism>
<evidence type="ECO:0000256" key="1">
    <source>
        <dbReference type="ARBA" id="ARBA00022593"/>
    </source>
</evidence>
<keyword evidence="1" id="KW-0962">Peroxisome biogenesis</keyword>
<gene>
    <name evidence="5" type="ORF">INT48_007117</name>
</gene>
<keyword evidence="3" id="KW-0576">Peroxisome</keyword>
<dbReference type="PANTHER" id="PTHR12652:SF19">
    <property type="entry name" value="PEROXISOMAL BIOGENESIS FACTOR 11"/>
    <property type="match status" value="1"/>
</dbReference>
<keyword evidence="2" id="KW-0472">Membrane</keyword>
<dbReference type="Pfam" id="PF05648">
    <property type="entry name" value="PEX11"/>
    <property type="match status" value="1"/>
</dbReference>
<accession>A0A8H7STH4</accession>
<dbReference type="Proteomes" id="UP000613177">
    <property type="component" value="Unassembled WGS sequence"/>
</dbReference>